<gene>
    <name evidence="7" type="ORF">QQZ08_010652</name>
</gene>
<accession>A0ABR1HFH0</accession>
<feature type="transmembrane region" description="Helical" evidence="6">
    <location>
        <begin position="289"/>
        <end position="312"/>
    </location>
</feature>
<dbReference type="InterPro" id="IPR002401">
    <property type="entry name" value="Cyt_P450_E_grp-I"/>
</dbReference>
<evidence type="ECO:0000313" key="7">
    <source>
        <dbReference type="EMBL" id="KAK7419949.1"/>
    </source>
</evidence>
<dbReference type="PRINTS" id="PR00385">
    <property type="entry name" value="P450"/>
</dbReference>
<dbReference type="Gene3D" id="1.10.630.10">
    <property type="entry name" value="Cytochrome P450"/>
    <property type="match status" value="1"/>
</dbReference>
<evidence type="ECO:0008006" key="9">
    <source>
        <dbReference type="Google" id="ProtNLM"/>
    </source>
</evidence>
<dbReference type="Pfam" id="PF00067">
    <property type="entry name" value="p450"/>
    <property type="match status" value="1"/>
</dbReference>
<dbReference type="EMBL" id="JAZAVK010000142">
    <property type="protein sequence ID" value="KAK7419949.1"/>
    <property type="molecule type" value="Genomic_DNA"/>
</dbReference>
<dbReference type="InterPro" id="IPR050121">
    <property type="entry name" value="Cytochrome_P450_monoxygenase"/>
</dbReference>
<evidence type="ECO:0000256" key="4">
    <source>
        <dbReference type="ARBA" id="ARBA00023002"/>
    </source>
</evidence>
<evidence type="ECO:0000256" key="5">
    <source>
        <dbReference type="ARBA" id="ARBA00023004"/>
    </source>
</evidence>
<keyword evidence="2" id="KW-0349">Heme</keyword>
<organism evidence="7 8">
    <name type="scientific">Neonectria magnoliae</name>
    <dbReference type="NCBI Taxonomy" id="2732573"/>
    <lineage>
        <taxon>Eukaryota</taxon>
        <taxon>Fungi</taxon>
        <taxon>Dikarya</taxon>
        <taxon>Ascomycota</taxon>
        <taxon>Pezizomycotina</taxon>
        <taxon>Sordariomycetes</taxon>
        <taxon>Hypocreomycetidae</taxon>
        <taxon>Hypocreales</taxon>
        <taxon>Nectriaceae</taxon>
        <taxon>Neonectria</taxon>
    </lineage>
</organism>
<keyword evidence="4" id="KW-0560">Oxidoreductase</keyword>
<keyword evidence="6" id="KW-0472">Membrane</keyword>
<dbReference type="PRINTS" id="PR00463">
    <property type="entry name" value="EP450I"/>
</dbReference>
<dbReference type="PANTHER" id="PTHR24305">
    <property type="entry name" value="CYTOCHROME P450"/>
    <property type="match status" value="1"/>
</dbReference>
<reference evidence="7 8" key="1">
    <citation type="journal article" date="2025" name="Microbiol. Resour. Announc.">
        <title>Draft genome sequences for Neonectria magnoliae and Neonectria punicea, canker pathogens of Liriodendron tulipifera and Acer saccharum in West Virginia.</title>
        <authorList>
            <person name="Petronek H.M."/>
            <person name="Kasson M.T."/>
            <person name="Metheny A.M."/>
            <person name="Stauder C.M."/>
            <person name="Lovett B."/>
            <person name="Lynch S.C."/>
            <person name="Garnas J.R."/>
            <person name="Kasson L.R."/>
            <person name="Stajich J.E."/>
        </authorList>
    </citation>
    <scope>NUCLEOTIDE SEQUENCE [LARGE SCALE GENOMIC DNA]</scope>
    <source>
        <strain evidence="7 8">NRRL 64651</strain>
    </source>
</reference>
<dbReference type="Proteomes" id="UP001498421">
    <property type="component" value="Unassembled WGS sequence"/>
</dbReference>
<name>A0ABR1HFH0_9HYPO</name>
<proteinExistence type="inferred from homology"/>
<evidence type="ECO:0000256" key="3">
    <source>
        <dbReference type="ARBA" id="ARBA00022723"/>
    </source>
</evidence>
<keyword evidence="6" id="KW-1133">Transmembrane helix</keyword>
<keyword evidence="3" id="KW-0479">Metal-binding</keyword>
<dbReference type="InterPro" id="IPR036396">
    <property type="entry name" value="Cyt_P450_sf"/>
</dbReference>
<dbReference type="InterPro" id="IPR001128">
    <property type="entry name" value="Cyt_P450"/>
</dbReference>
<evidence type="ECO:0000313" key="8">
    <source>
        <dbReference type="Proteomes" id="UP001498421"/>
    </source>
</evidence>
<dbReference type="SUPFAM" id="SSF48264">
    <property type="entry name" value="Cytochrome P450"/>
    <property type="match status" value="1"/>
</dbReference>
<protein>
    <recommendedName>
        <fullName evidence="9">Cytochrome P450</fullName>
    </recommendedName>
</protein>
<dbReference type="PANTHER" id="PTHR24305:SF96">
    <property type="entry name" value="CYTOCHROME P450 MONOOXYGENASE STCB-RELATED"/>
    <property type="match status" value="1"/>
</dbReference>
<keyword evidence="6" id="KW-0812">Transmembrane</keyword>
<evidence type="ECO:0000256" key="2">
    <source>
        <dbReference type="ARBA" id="ARBA00022617"/>
    </source>
</evidence>
<comment type="caution">
    <text evidence="7">The sequence shown here is derived from an EMBL/GenBank/DDBJ whole genome shotgun (WGS) entry which is preliminary data.</text>
</comment>
<sequence>MASISQHLDGLNSVGTWAYSSVVLSMLWVVYCLLSSHLRWIPGPWYNRLTNLVLTFHTLRGRRIFYVDGLHKKYGPVVRISYSEVDVADVKGFKTIHKIGNGFLKHKWYKDFTKSPVEDVFSTLNPKIHASRRRVLNPALSPAALRTNWEWLVQDKIQKAVANLKQDALAGTGDAYKWLNLASSDVVGHIATGNDFGLTEAGEKTGFFEDLEILNIINVVRSVLGPAWPLARRFVRSFQDMADAEVRIHTYCAGVVRDIRERKGSKANVFTALIQEESADTDATTAFEVLGLILAGAGTTAITLAYLIWAVLKNPEVQQKLEDEVAQLEEGYNTARLKELPYLKAVIQESLRLYTAIPGGLQRVVPQSAPLQAAGHTIPPGSTVVTQAYTVHRNADLWPSPETFDPDRFLEANLKPEQKTALFPYGAGSRICLGMHLADVMMLHAVAGLFRSCKGLKLAETMSDSDMDFFNMFVIVPKGQKCEVMLR</sequence>
<evidence type="ECO:0000256" key="1">
    <source>
        <dbReference type="ARBA" id="ARBA00010617"/>
    </source>
</evidence>
<evidence type="ECO:0000256" key="6">
    <source>
        <dbReference type="SAM" id="Phobius"/>
    </source>
</evidence>
<keyword evidence="5" id="KW-0408">Iron</keyword>
<keyword evidence="8" id="KW-1185">Reference proteome</keyword>
<feature type="transmembrane region" description="Helical" evidence="6">
    <location>
        <begin position="16"/>
        <end position="34"/>
    </location>
</feature>
<comment type="similarity">
    <text evidence="1">Belongs to the cytochrome P450 family.</text>
</comment>